<proteinExistence type="predicted"/>
<dbReference type="Pfam" id="PF00097">
    <property type="entry name" value="zf-C3HC4"/>
    <property type="match status" value="1"/>
</dbReference>
<feature type="compositionally biased region" description="Basic and acidic residues" evidence="8">
    <location>
        <begin position="53"/>
        <end position="64"/>
    </location>
</feature>
<dbReference type="InterPro" id="IPR000330">
    <property type="entry name" value="SNF2_N"/>
</dbReference>
<keyword evidence="4" id="KW-0378">Hydrolase</keyword>
<dbReference type="Gene3D" id="3.40.50.300">
    <property type="entry name" value="P-loop containing nucleotide triphosphate hydrolases"/>
    <property type="match status" value="2"/>
</dbReference>
<feature type="domain" description="RING-type" evidence="9">
    <location>
        <begin position="1310"/>
        <end position="1350"/>
    </location>
</feature>
<dbReference type="SMART" id="SM00184">
    <property type="entry name" value="RING"/>
    <property type="match status" value="1"/>
</dbReference>
<keyword evidence="3 7" id="KW-0863">Zinc-finger</keyword>
<dbReference type="Pfam" id="PF26021">
    <property type="entry name" value="Ferritin_C144_05"/>
    <property type="match status" value="1"/>
</dbReference>
<dbReference type="PANTHER" id="PTHR45865">
    <property type="entry name" value="E3 UBIQUITIN-PROTEIN LIGASE SHPRH FAMILY MEMBER"/>
    <property type="match status" value="1"/>
</dbReference>
<dbReference type="GO" id="GO:0000209">
    <property type="term" value="P:protein polyubiquitination"/>
    <property type="evidence" value="ECO:0007669"/>
    <property type="project" value="TreeGrafter"/>
</dbReference>
<evidence type="ECO:0000259" key="9">
    <source>
        <dbReference type="PROSITE" id="PS50089"/>
    </source>
</evidence>
<feature type="compositionally biased region" description="Basic and acidic residues" evidence="8">
    <location>
        <begin position="890"/>
        <end position="912"/>
    </location>
</feature>
<feature type="compositionally biased region" description="Polar residues" evidence="8">
    <location>
        <begin position="83"/>
        <end position="92"/>
    </location>
</feature>
<evidence type="ECO:0000313" key="11">
    <source>
        <dbReference type="EMBL" id="PPQ82775.1"/>
    </source>
</evidence>
<dbReference type="SUPFAM" id="SSF52540">
    <property type="entry name" value="P-loop containing nucleoside triphosphate hydrolases"/>
    <property type="match status" value="2"/>
</dbReference>
<evidence type="ECO:0000256" key="2">
    <source>
        <dbReference type="ARBA" id="ARBA00022741"/>
    </source>
</evidence>
<feature type="region of interest" description="Disordered" evidence="8">
    <location>
        <begin position="1"/>
        <end position="23"/>
    </location>
</feature>
<gene>
    <name evidence="11" type="ORF">CVT25_009270</name>
</gene>
<dbReference type="FunCoup" id="A0A409WW74">
    <property type="interactions" value="414"/>
</dbReference>
<evidence type="ECO:0000256" key="3">
    <source>
        <dbReference type="ARBA" id="ARBA00022771"/>
    </source>
</evidence>
<name>A0A409WW74_PSICY</name>
<dbReference type="InterPro" id="IPR052583">
    <property type="entry name" value="ATP-helicase/E3_Ub-Ligase"/>
</dbReference>
<dbReference type="PANTHER" id="PTHR45865:SF1">
    <property type="entry name" value="E3 UBIQUITIN-PROTEIN LIGASE SHPRH"/>
    <property type="match status" value="1"/>
</dbReference>
<evidence type="ECO:0000256" key="4">
    <source>
        <dbReference type="ARBA" id="ARBA00022801"/>
    </source>
</evidence>
<organism evidence="11 12">
    <name type="scientific">Psilocybe cyanescens</name>
    <dbReference type="NCBI Taxonomy" id="93625"/>
    <lineage>
        <taxon>Eukaryota</taxon>
        <taxon>Fungi</taxon>
        <taxon>Dikarya</taxon>
        <taxon>Basidiomycota</taxon>
        <taxon>Agaricomycotina</taxon>
        <taxon>Agaricomycetes</taxon>
        <taxon>Agaricomycetidae</taxon>
        <taxon>Agaricales</taxon>
        <taxon>Agaricineae</taxon>
        <taxon>Strophariaceae</taxon>
        <taxon>Psilocybe</taxon>
    </lineage>
</organism>
<feature type="compositionally biased region" description="Acidic residues" evidence="8">
    <location>
        <begin position="913"/>
        <end position="925"/>
    </location>
</feature>
<keyword evidence="5" id="KW-0862">Zinc</keyword>
<dbReference type="InParanoid" id="A0A409WW74"/>
<dbReference type="GO" id="GO:0006974">
    <property type="term" value="P:DNA damage response"/>
    <property type="evidence" value="ECO:0007669"/>
    <property type="project" value="TreeGrafter"/>
</dbReference>
<dbReference type="SUPFAM" id="SSF57850">
    <property type="entry name" value="RING/U-box"/>
    <property type="match status" value="1"/>
</dbReference>
<dbReference type="InterPro" id="IPR059033">
    <property type="entry name" value="C144_05_dom"/>
</dbReference>
<dbReference type="Gene3D" id="3.40.50.10810">
    <property type="entry name" value="Tandem AAA-ATPase domain"/>
    <property type="match status" value="2"/>
</dbReference>
<dbReference type="GO" id="GO:0005634">
    <property type="term" value="C:nucleus"/>
    <property type="evidence" value="ECO:0007669"/>
    <property type="project" value="TreeGrafter"/>
</dbReference>
<dbReference type="InterPro" id="IPR013083">
    <property type="entry name" value="Znf_RING/FYVE/PHD"/>
</dbReference>
<dbReference type="STRING" id="93625.A0A409WW74"/>
<dbReference type="Proteomes" id="UP000283269">
    <property type="component" value="Unassembled WGS sequence"/>
</dbReference>
<accession>A0A409WW74</accession>
<dbReference type="InterPro" id="IPR014001">
    <property type="entry name" value="Helicase_ATP-bd"/>
</dbReference>
<evidence type="ECO:0000256" key="1">
    <source>
        <dbReference type="ARBA" id="ARBA00022723"/>
    </source>
</evidence>
<reference evidence="11 12" key="1">
    <citation type="journal article" date="2018" name="Evol. Lett.">
        <title>Horizontal gene cluster transfer increased hallucinogenic mushroom diversity.</title>
        <authorList>
            <person name="Reynolds H.T."/>
            <person name="Vijayakumar V."/>
            <person name="Gluck-Thaler E."/>
            <person name="Korotkin H.B."/>
            <person name="Matheny P.B."/>
            <person name="Slot J.C."/>
        </authorList>
    </citation>
    <scope>NUCLEOTIDE SEQUENCE [LARGE SCALE GENOMIC DNA]</scope>
    <source>
        <strain evidence="11 12">2631</strain>
    </source>
</reference>
<dbReference type="GO" id="GO:0016787">
    <property type="term" value="F:hydrolase activity"/>
    <property type="evidence" value="ECO:0007669"/>
    <property type="project" value="UniProtKB-KW"/>
</dbReference>
<evidence type="ECO:0008006" key="13">
    <source>
        <dbReference type="Google" id="ProtNLM"/>
    </source>
</evidence>
<protein>
    <recommendedName>
        <fullName evidence="13">RING-type domain-containing protein</fullName>
    </recommendedName>
</protein>
<dbReference type="CDD" id="cd18793">
    <property type="entry name" value="SF2_C_SNF"/>
    <property type="match status" value="1"/>
</dbReference>
<dbReference type="PROSITE" id="PS51192">
    <property type="entry name" value="HELICASE_ATP_BIND_1"/>
    <property type="match status" value="1"/>
</dbReference>
<evidence type="ECO:0000256" key="6">
    <source>
        <dbReference type="ARBA" id="ARBA00022840"/>
    </source>
</evidence>
<dbReference type="PROSITE" id="PS50089">
    <property type="entry name" value="ZF_RING_2"/>
    <property type="match status" value="1"/>
</dbReference>
<dbReference type="InterPro" id="IPR018957">
    <property type="entry name" value="Znf_C3HC4_RING-type"/>
</dbReference>
<evidence type="ECO:0000256" key="5">
    <source>
        <dbReference type="ARBA" id="ARBA00022833"/>
    </source>
</evidence>
<dbReference type="GO" id="GO:0005524">
    <property type="term" value="F:ATP binding"/>
    <property type="evidence" value="ECO:0007669"/>
    <property type="project" value="InterPro"/>
</dbReference>
<dbReference type="SMART" id="SM00487">
    <property type="entry name" value="DEXDc"/>
    <property type="match status" value="1"/>
</dbReference>
<dbReference type="OrthoDB" id="5330228at2759"/>
<dbReference type="GO" id="GO:0008270">
    <property type="term" value="F:zinc ion binding"/>
    <property type="evidence" value="ECO:0007669"/>
    <property type="project" value="UniProtKB-KW"/>
</dbReference>
<dbReference type="GO" id="GO:0061630">
    <property type="term" value="F:ubiquitin protein ligase activity"/>
    <property type="evidence" value="ECO:0007669"/>
    <property type="project" value="TreeGrafter"/>
</dbReference>
<dbReference type="Pfam" id="PF00176">
    <property type="entry name" value="SNF2-rel_dom"/>
    <property type="match status" value="1"/>
</dbReference>
<dbReference type="InterPro" id="IPR038718">
    <property type="entry name" value="SNF2-like_sf"/>
</dbReference>
<dbReference type="InterPro" id="IPR027417">
    <property type="entry name" value="P-loop_NTPase"/>
</dbReference>
<feature type="domain" description="Helicase ATP-binding" evidence="10">
    <location>
        <begin position="412"/>
        <end position="674"/>
    </location>
</feature>
<dbReference type="InterPro" id="IPR001841">
    <property type="entry name" value="Znf_RING"/>
</dbReference>
<feature type="region of interest" description="Disordered" evidence="8">
    <location>
        <begin position="48"/>
        <end position="92"/>
    </location>
</feature>
<comment type="caution">
    <text evidence="11">The sequence shown here is derived from an EMBL/GenBank/DDBJ whole genome shotgun (WGS) entry which is preliminary data.</text>
</comment>
<keyword evidence="12" id="KW-1185">Reference proteome</keyword>
<evidence type="ECO:0000256" key="7">
    <source>
        <dbReference type="PROSITE-ProRule" id="PRU00175"/>
    </source>
</evidence>
<dbReference type="PROSITE" id="PS00518">
    <property type="entry name" value="ZF_RING_1"/>
    <property type="match status" value="1"/>
</dbReference>
<dbReference type="InterPro" id="IPR049730">
    <property type="entry name" value="SNF2/RAD54-like_C"/>
</dbReference>
<evidence type="ECO:0000313" key="12">
    <source>
        <dbReference type="Proteomes" id="UP000283269"/>
    </source>
</evidence>
<evidence type="ECO:0000259" key="10">
    <source>
        <dbReference type="PROSITE" id="PS51192"/>
    </source>
</evidence>
<sequence>MRNTVSNHRLPVRTYPSNQNNAFRPNVNVTLLTKLIYAAIDVLHAPKLKGKRKASEDAEDERIFKRARSSRSSPSYDQDEISSESANSDSQLQVKVDYPTAQPYSQTSPPGGEVIPILRHVLNIRYDSDESQGAGLARPDELTLGVWSREDDELREALLALNEFTPGPTGIDLGEIKFNKDEAHAVCVSCDSRFTFANDHWLLLVPSLGIDSESNDIQSDTAADLLLAIRMLQKAGRAHLDANLKIILHPQDDSPSQPFFFSLQLDYKASIIYPVIMDPFPWKHSTKREVQALEDSRRRLLTAAYLSDDVISTSHNKPITVSSFYSTMGPAPPLPSKEATNSMQPEALSPTLLPFQCRSVAWLLEREGMTVTSEGVITAQTSSSQFSFWNEVKEGEYTWYLNRLSGELSDSAPEFPTIYGAMLAEEPGLGKTVETIALMLLNPAPSDWNPALTRWDPVGHLHIKAIKSTLIVTPPSLASQWKTELANHAPSLKVLVYEGWTKVKVPITKTPWEIERFKQLEIESKPKKRKTKAQRLGKKKAMADDLDEGQLDQDGLLSRSDDGEVLDWCNYVHQFDVVITTYNVLRSEIHVARPPPDRPRREEAIYYTSARLRSPLVMVEWKRVVMDEVQMVGGGQAAEMVSLIPRLSSLAVSGTPAKSQMADLIHVLKFLRIDQIVGNLRLWNRLLKPGFADDFAAFLRHYGIRTMKSSITSELTIPQQTRYLVGIELGKVEQHVYDQALEAVLLQLGLDARGVAATEGWQVNGNLLRSAIRRLRGICTHPQVGQLLKKGDGLYKPGALKTIDAVLHSMRDQNWKNLMEDWKAKIQLLIRYAQLQQKDDTVEDHYQNSLRTLEQAEADTNKHLEEIRDALAKHDAKGKILIEEAALLRQQRESSPEPSATDKGKGKARDRDDEREDEGGEEDPEEKGLPKTPAGEEHRVKRRTLKHRLREGHVLLHRVKFLQGDVYHVLGRSVDEDAAYQAAEKLRRELLKVTETEAAKAMTMLNGPGLKKTIILKDLIVELPFLGQGGIRSADLMEEANTIIEEVLNDQSDLTWEWRTHIMGLLTKPLNPGEDDVDGQEYQRTLDDQGEVETYLQAYAAILADRREALVNERTLLAAHDVREKQLRHTKAAMKATTAAAEALDIPEGLDIQPEHEVLHEELSAKRKEILMRLDGRSIKSVLIELNGIAVKILQANHPEKILVREAVDQLRLFIAEQNSLHDKLDADLALLRKAFNQRILYFRQLQEISDTVAEVEWEEESAAVAGLACVTEKTGLEAKINTTRARQRYLDNLAKDQDDGVVDEDDKTCILCRSEFVRGFITQCAHVFCEGCMRAWLLRKEGKTCPVCRVAVNPDSVQRFTVNAAQVEPPPQPVCGEPAPQSRRQLTYNRIDPNIFRDIQTMETYGDFGSKIQTLVRHISYLKHTDPGAKSIVFSAWADSLHIVEHALSENGIRSLRIDQGSKNAAEKFAADPNILVLLLHGERENAGLNVTCASRVFLLESVVHHSFEIQAIARIDRLGQTRPTEVYCYYAEGTIERNILDLAARKGLSLYTKENSLGTVNVSSFNQEGEQGIDNPEKRKGLQRGDFIYKIDDMLSILFPHMFEDLEYLLPPSVALPLEDPTIADVDVAMSDLVPSRNISSTPAIIEVAGPSRLT</sequence>
<dbReference type="InterPro" id="IPR017907">
    <property type="entry name" value="Znf_RING_CS"/>
</dbReference>
<feature type="compositionally biased region" description="Basic and acidic residues" evidence="8">
    <location>
        <begin position="926"/>
        <end position="939"/>
    </location>
</feature>
<keyword evidence="6" id="KW-0067">ATP-binding</keyword>
<dbReference type="EMBL" id="NHYD01003095">
    <property type="protein sequence ID" value="PPQ82775.1"/>
    <property type="molecule type" value="Genomic_DNA"/>
</dbReference>
<evidence type="ECO:0000256" key="8">
    <source>
        <dbReference type="SAM" id="MobiDB-lite"/>
    </source>
</evidence>
<dbReference type="Gene3D" id="3.30.40.10">
    <property type="entry name" value="Zinc/RING finger domain, C3HC4 (zinc finger)"/>
    <property type="match status" value="1"/>
</dbReference>
<keyword evidence="1" id="KW-0479">Metal-binding</keyword>
<keyword evidence="2" id="KW-0547">Nucleotide-binding</keyword>
<feature type="region of interest" description="Disordered" evidence="8">
    <location>
        <begin position="888"/>
        <end position="944"/>
    </location>
</feature>